<organism evidence="3 4">
    <name type="scientific">Streptomyces aureoversilis</name>
    <dbReference type="NCBI Taxonomy" id="67277"/>
    <lineage>
        <taxon>Bacteria</taxon>
        <taxon>Bacillati</taxon>
        <taxon>Actinomycetota</taxon>
        <taxon>Actinomycetes</taxon>
        <taxon>Kitasatosporales</taxon>
        <taxon>Streptomycetaceae</taxon>
        <taxon>Streptomyces</taxon>
    </lineage>
</organism>
<dbReference type="NCBIfam" id="TIGR03086">
    <property type="entry name" value="TIGR03086 family metal-binding protein"/>
    <property type="match status" value="1"/>
</dbReference>
<dbReference type="InterPro" id="IPR017517">
    <property type="entry name" value="Maleyloyr_isom"/>
</dbReference>
<protein>
    <submittedName>
        <fullName evidence="3">TIGR03086 family metal-binding protein</fullName>
    </submittedName>
</protein>
<comment type="caution">
    <text evidence="3">The sequence shown here is derived from an EMBL/GenBank/DDBJ whole genome shotgun (WGS) entry which is preliminary data.</text>
</comment>
<evidence type="ECO:0000313" key="4">
    <source>
        <dbReference type="Proteomes" id="UP001596222"/>
    </source>
</evidence>
<dbReference type="InterPro" id="IPR024344">
    <property type="entry name" value="MDMPI_metal-binding"/>
</dbReference>
<dbReference type="NCBIfam" id="TIGR03083">
    <property type="entry name" value="maleylpyruvate isomerase family mycothiol-dependent enzyme"/>
    <property type="match status" value="1"/>
</dbReference>
<dbReference type="InterPro" id="IPR034660">
    <property type="entry name" value="DinB/YfiT-like"/>
</dbReference>
<dbReference type="RefSeq" id="WP_382039030.1">
    <property type="nucleotide sequence ID" value="NZ_JBHSKJ010000004.1"/>
</dbReference>
<evidence type="ECO:0000256" key="1">
    <source>
        <dbReference type="SAM" id="MobiDB-lite"/>
    </source>
</evidence>
<dbReference type="EMBL" id="JBHSKJ010000004">
    <property type="protein sequence ID" value="MFC5144889.1"/>
    <property type="molecule type" value="Genomic_DNA"/>
</dbReference>
<proteinExistence type="predicted"/>
<sequence length="199" mass="22194">MHDTDNALLGYFDTAADGFGDRLRAVPDGRWEDATPCTEWNVRQLVNHMIMGSRIYTALLRGGSSAEFMAELHRDGLDGDPVTTYRDAVAECRAAFRAAGALDRIVDHPFGPVPGRQLLGLYVVDAITHTWDLARAIRRDERLDARTVRWILGNFEWIYHGVSESPIADSNRYYGPPAQAPASDASEQDRLLHAMGRKP</sequence>
<dbReference type="Proteomes" id="UP001596222">
    <property type="component" value="Unassembled WGS sequence"/>
</dbReference>
<gene>
    <name evidence="3" type="ORF">ACFPP6_09425</name>
</gene>
<feature type="region of interest" description="Disordered" evidence="1">
    <location>
        <begin position="173"/>
        <end position="199"/>
    </location>
</feature>
<dbReference type="InterPro" id="IPR017520">
    <property type="entry name" value="CHP03086"/>
</dbReference>
<evidence type="ECO:0000259" key="2">
    <source>
        <dbReference type="Pfam" id="PF11716"/>
    </source>
</evidence>
<feature type="domain" description="Mycothiol-dependent maleylpyruvate isomerase metal-binding" evidence="2">
    <location>
        <begin position="14"/>
        <end position="134"/>
    </location>
</feature>
<evidence type="ECO:0000313" key="3">
    <source>
        <dbReference type="EMBL" id="MFC5144889.1"/>
    </source>
</evidence>
<dbReference type="Pfam" id="PF11716">
    <property type="entry name" value="MDMPI_N"/>
    <property type="match status" value="1"/>
</dbReference>
<reference evidence="4" key="1">
    <citation type="journal article" date="2019" name="Int. J. Syst. Evol. Microbiol.">
        <title>The Global Catalogue of Microorganisms (GCM) 10K type strain sequencing project: providing services to taxonomists for standard genome sequencing and annotation.</title>
        <authorList>
            <consortium name="The Broad Institute Genomics Platform"/>
            <consortium name="The Broad Institute Genome Sequencing Center for Infectious Disease"/>
            <person name="Wu L."/>
            <person name="Ma J."/>
        </authorList>
    </citation>
    <scope>NUCLEOTIDE SEQUENCE [LARGE SCALE GENOMIC DNA]</scope>
    <source>
        <strain evidence="4">CGMCC 4.1641</strain>
    </source>
</reference>
<accession>A0ABV9ZTZ1</accession>
<name>A0ABV9ZTZ1_9ACTN</name>
<dbReference type="Gene3D" id="1.20.120.450">
    <property type="entry name" value="dinb family like domain"/>
    <property type="match status" value="1"/>
</dbReference>
<keyword evidence="4" id="KW-1185">Reference proteome</keyword>
<dbReference type="SUPFAM" id="SSF109854">
    <property type="entry name" value="DinB/YfiT-like putative metalloenzymes"/>
    <property type="match status" value="1"/>
</dbReference>